<dbReference type="Proteomes" id="UP001066276">
    <property type="component" value="Chromosome 8"/>
</dbReference>
<keyword evidence="3" id="KW-1185">Reference proteome</keyword>
<protein>
    <submittedName>
        <fullName evidence="2">Uncharacterized protein</fullName>
    </submittedName>
</protein>
<sequence>MPRWITAQREVAASAARPGLRPSSSPKGRFRPRHFPGSPRGPKQARSLPSARPLRTDLDRPGEVLIDHYMVSS</sequence>
<dbReference type="AlphaFoldDB" id="A0AAV7NVK4"/>
<dbReference type="EMBL" id="JANPWB010000012">
    <property type="protein sequence ID" value="KAJ1117343.1"/>
    <property type="molecule type" value="Genomic_DNA"/>
</dbReference>
<accession>A0AAV7NVK4</accession>
<comment type="caution">
    <text evidence="2">The sequence shown here is derived from an EMBL/GenBank/DDBJ whole genome shotgun (WGS) entry which is preliminary data.</text>
</comment>
<gene>
    <name evidence="2" type="ORF">NDU88_005543</name>
</gene>
<evidence type="ECO:0000256" key="1">
    <source>
        <dbReference type="SAM" id="MobiDB-lite"/>
    </source>
</evidence>
<proteinExistence type="predicted"/>
<evidence type="ECO:0000313" key="2">
    <source>
        <dbReference type="EMBL" id="KAJ1117343.1"/>
    </source>
</evidence>
<name>A0AAV7NVK4_PLEWA</name>
<organism evidence="2 3">
    <name type="scientific">Pleurodeles waltl</name>
    <name type="common">Iberian ribbed newt</name>
    <dbReference type="NCBI Taxonomy" id="8319"/>
    <lineage>
        <taxon>Eukaryota</taxon>
        <taxon>Metazoa</taxon>
        <taxon>Chordata</taxon>
        <taxon>Craniata</taxon>
        <taxon>Vertebrata</taxon>
        <taxon>Euteleostomi</taxon>
        <taxon>Amphibia</taxon>
        <taxon>Batrachia</taxon>
        <taxon>Caudata</taxon>
        <taxon>Salamandroidea</taxon>
        <taxon>Salamandridae</taxon>
        <taxon>Pleurodelinae</taxon>
        <taxon>Pleurodeles</taxon>
    </lineage>
</organism>
<reference evidence="2" key="1">
    <citation type="journal article" date="2022" name="bioRxiv">
        <title>Sequencing and chromosome-scale assembly of the giantPleurodeles waltlgenome.</title>
        <authorList>
            <person name="Brown T."/>
            <person name="Elewa A."/>
            <person name="Iarovenko S."/>
            <person name="Subramanian E."/>
            <person name="Araus A.J."/>
            <person name="Petzold A."/>
            <person name="Susuki M."/>
            <person name="Suzuki K.-i.T."/>
            <person name="Hayashi T."/>
            <person name="Toyoda A."/>
            <person name="Oliveira C."/>
            <person name="Osipova E."/>
            <person name="Leigh N.D."/>
            <person name="Simon A."/>
            <person name="Yun M.H."/>
        </authorList>
    </citation>
    <scope>NUCLEOTIDE SEQUENCE</scope>
    <source>
        <strain evidence="2">20211129_DDA</strain>
        <tissue evidence="2">Liver</tissue>
    </source>
</reference>
<feature type="region of interest" description="Disordered" evidence="1">
    <location>
        <begin position="1"/>
        <end position="60"/>
    </location>
</feature>
<evidence type="ECO:0000313" key="3">
    <source>
        <dbReference type="Proteomes" id="UP001066276"/>
    </source>
</evidence>